<name>A0A4Z2EGB2_9TELE</name>
<feature type="compositionally biased region" description="Polar residues" evidence="1">
    <location>
        <begin position="1"/>
        <end position="19"/>
    </location>
</feature>
<feature type="compositionally biased region" description="Basic and acidic residues" evidence="1">
    <location>
        <begin position="97"/>
        <end position="109"/>
    </location>
</feature>
<dbReference type="AlphaFoldDB" id="A0A4Z2EGB2"/>
<proteinExistence type="predicted"/>
<gene>
    <name evidence="2" type="ORF">EYF80_061937</name>
</gene>
<feature type="region of interest" description="Disordered" evidence="1">
    <location>
        <begin position="1"/>
        <end position="109"/>
    </location>
</feature>
<evidence type="ECO:0000313" key="2">
    <source>
        <dbReference type="EMBL" id="TNN27916.1"/>
    </source>
</evidence>
<evidence type="ECO:0000256" key="1">
    <source>
        <dbReference type="SAM" id="MobiDB-lite"/>
    </source>
</evidence>
<organism evidence="2 3">
    <name type="scientific">Liparis tanakae</name>
    <name type="common">Tanaka's snailfish</name>
    <dbReference type="NCBI Taxonomy" id="230148"/>
    <lineage>
        <taxon>Eukaryota</taxon>
        <taxon>Metazoa</taxon>
        <taxon>Chordata</taxon>
        <taxon>Craniata</taxon>
        <taxon>Vertebrata</taxon>
        <taxon>Euteleostomi</taxon>
        <taxon>Actinopterygii</taxon>
        <taxon>Neopterygii</taxon>
        <taxon>Teleostei</taxon>
        <taxon>Neoteleostei</taxon>
        <taxon>Acanthomorphata</taxon>
        <taxon>Eupercaria</taxon>
        <taxon>Perciformes</taxon>
        <taxon>Cottioidei</taxon>
        <taxon>Cottales</taxon>
        <taxon>Liparidae</taxon>
        <taxon>Liparis</taxon>
    </lineage>
</organism>
<reference evidence="2 3" key="1">
    <citation type="submission" date="2019-03" db="EMBL/GenBank/DDBJ databases">
        <title>First draft genome of Liparis tanakae, snailfish: a comprehensive survey of snailfish specific genes.</title>
        <authorList>
            <person name="Kim W."/>
            <person name="Song I."/>
            <person name="Jeong J.-H."/>
            <person name="Kim D."/>
            <person name="Kim S."/>
            <person name="Ryu S."/>
            <person name="Song J.Y."/>
            <person name="Lee S.K."/>
        </authorList>
    </citation>
    <scope>NUCLEOTIDE SEQUENCE [LARGE SCALE GENOMIC DNA]</scope>
    <source>
        <tissue evidence="2">Muscle</tissue>
    </source>
</reference>
<dbReference type="EMBL" id="SRLO01007554">
    <property type="protein sequence ID" value="TNN27916.1"/>
    <property type="molecule type" value="Genomic_DNA"/>
</dbReference>
<evidence type="ECO:0000313" key="3">
    <source>
        <dbReference type="Proteomes" id="UP000314294"/>
    </source>
</evidence>
<protein>
    <submittedName>
        <fullName evidence="2">Uncharacterized protein</fullName>
    </submittedName>
</protein>
<keyword evidence="3" id="KW-1185">Reference proteome</keyword>
<comment type="caution">
    <text evidence="2">The sequence shown here is derived from an EMBL/GenBank/DDBJ whole genome shotgun (WGS) entry which is preliminary data.</text>
</comment>
<accession>A0A4Z2EGB2</accession>
<dbReference type="Proteomes" id="UP000314294">
    <property type="component" value="Unassembled WGS sequence"/>
</dbReference>
<sequence>MKPQSSTLSGGQCYRTVSDTLRESPSALSAPTGAHVPRSRSSAPQFHGGARGERDDKRRRPSRGPVTQTIKSPSVVGHASDQLDPVLTRNTKYGTNDARKERKKEEQQR</sequence>